<dbReference type="SMART" id="SM00507">
    <property type="entry name" value="HNHc"/>
    <property type="match status" value="1"/>
</dbReference>
<feature type="domain" description="HNH nuclease" evidence="2">
    <location>
        <begin position="21"/>
        <end position="75"/>
    </location>
</feature>
<dbReference type="CDD" id="cd00085">
    <property type="entry name" value="HNHc"/>
    <property type="match status" value="1"/>
</dbReference>
<keyword evidence="3" id="KW-0378">Hydrolase</keyword>
<dbReference type="Proteomes" id="UP001059120">
    <property type="component" value="Chromosome 2"/>
</dbReference>
<protein>
    <submittedName>
        <fullName evidence="3">HNH endonuclease</fullName>
    </submittedName>
</protein>
<reference evidence="3" key="1">
    <citation type="submission" date="2022-01" db="EMBL/GenBank/DDBJ databases">
        <title>Alginate degradation mechanism of Vibrio pelagius WXL662.</title>
        <authorList>
            <person name="He X."/>
        </authorList>
    </citation>
    <scope>NUCLEOTIDE SEQUENCE</scope>
    <source>
        <strain evidence="3">WXL662</strain>
    </source>
</reference>
<feature type="compositionally biased region" description="Basic and acidic residues" evidence="1">
    <location>
        <begin position="1"/>
        <end position="10"/>
    </location>
</feature>
<name>A0ABY5G9G9_VIBPE</name>
<dbReference type="InterPro" id="IPR003615">
    <property type="entry name" value="HNH_nuc"/>
</dbReference>
<dbReference type="RefSeq" id="WP_255232576.1">
    <property type="nucleotide sequence ID" value="NZ_CP090615.1"/>
</dbReference>
<accession>A0ABY5G9G9</accession>
<dbReference type="Gene3D" id="1.10.30.50">
    <property type="match status" value="1"/>
</dbReference>
<evidence type="ECO:0000256" key="1">
    <source>
        <dbReference type="SAM" id="MobiDB-lite"/>
    </source>
</evidence>
<dbReference type="GO" id="GO:0004519">
    <property type="term" value="F:endonuclease activity"/>
    <property type="evidence" value="ECO:0007669"/>
    <property type="project" value="UniProtKB-KW"/>
</dbReference>
<feature type="region of interest" description="Disordered" evidence="1">
    <location>
        <begin position="1"/>
        <end position="84"/>
    </location>
</feature>
<proteinExistence type="predicted"/>
<evidence type="ECO:0000313" key="3">
    <source>
        <dbReference type="EMBL" id="UTT86837.1"/>
    </source>
</evidence>
<feature type="compositionally biased region" description="Polar residues" evidence="1">
    <location>
        <begin position="62"/>
        <end position="71"/>
    </location>
</feature>
<dbReference type="Pfam" id="PF13395">
    <property type="entry name" value="HNH_4"/>
    <property type="match status" value="1"/>
</dbReference>
<keyword evidence="4" id="KW-1185">Reference proteome</keyword>
<sequence length="84" mass="9668">MPTQKQKDAAWDAARTNRGKNPNLFRRDAYGNEIYKPAYGTQGTKGWEVDHKRPRSKGGSDSPRNLQALQTKENRKKSNVYPYK</sequence>
<evidence type="ECO:0000259" key="2">
    <source>
        <dbReference type="SMART" id="SM00507"/>
    </source>
</evidence>
<keyword evidence="3" id="KW-0540">Nuclease</keyword>
<gene>
    <name evidence="3" type="ORF">LZI70_15530</name>
</gene>
<dbReference type="PANTHER" id="PTHR33427">
    <property type="entry name" value="HNH ENDONUCLEASE"/>
    <property type="match status" value="1"/>
</dbReference>
<organism evidence="3 4">
    <name type="scientific">Vibrio pelagius</name>
    <dbReference type="NCBI Taxonomy" id="28169"/>
    <lineage>
        <taxon>Bacteria</taxon>
        <taxon>Pseudomonadati</taxon>
        <taxon>Pseudomonadota</taxon>
        <taxon>Gammaproteobacteria</taxon>
        <taxon>Vibrionales</taxon>
        <taxon>Vibrionaceae</taxon>
        <taxon>Vibrio</taxon>
    </lineage>
</organism>
<dbReference type="EMBL" id="CP090615">
    <property type="protein sequence ID" value="UTT86837.1"/>
    <property type="molecule type" value="Genomic_DNA"/>
</dbReference>
<dbReference type="PANTHER" id="PTHR33427:SF1">
    <property type="entry name" value="F6A14.21 PROTEIN"/>
    <property type="match status" value="1"/>
</dbReference>
<evidence type="ECO:0000313" key="4">
    <source>
        <dbReference type="Proteomes" id="UP001059120"/>
    </source>
</evidence>
<keyword evidence="3" id="KW-0255">Endonuclease</keyword>